<accession>A0A5Q0N332</accession>
<dbReference type="InterPro" id="IPR001750">
    <property type="entry name" value="ND/Mrp_TM"/>
</dbReference>
<comment type="subcellular location">
    <subcellularLocation>
        <location evidence="2">Membrane</location>
        <topology evidence="2">Multi-pass membrane protein</topology>
    </subcellularLocation>
    <subcellularLocation>
        <location evidence="7">Mitochondrion membrane</location>
        <topology evidence="7">Multi-pass membrane protein</topology>
    </subcellularLocation>
</comment>
<sequence>MITLLLLIPIIGSLIILPMSNTIESQNQMKKIALTTSLINFFISLFIWYQFDSSQTQYQFVSEFNPAAAAAALQQLQQQINMLAGVPGLADLPWASLPAVGSNFCHLNFGIDGISLYFVLLTTFVTPVALLSNYTNITKNLKFFLISFLLLETLQICAFVSLDLLLFYIFFESVLPILFIVIVIFGHGNDRFRSAFLFFLYTLAGSLPMLLCILMIYSYIGSTDFQLISLYSISLESQKILWLGFFLAFAVKTPLYPFIIWLPKAHADSPLAGSIILAATILKLATYGYLRVLINFLPDATNYFNPLVQTIAIIAIIYASFSTIIQQDTKRLIAYSSIAHMGVVVLGLFSNTIQGIEGGILLALGHGFVSPALFICVGGIIYDRTGKRIINYIRGLATYMPVFTILFFIFTLCNTGIPLSLNWIGEQLSLIGIWASNPIIACLGASGIVLSACYSMFLYNRLSYGNLSPSLPPLKDINRREYYLLISLLVPTVVFGILPNVLLTSLHTSVSSLLYVFPSITPLPSVVTDLGSPVATEIAINSSILTSSALLAALPPTKINLEKNFTLRYRR</sequence>
<dbReference type="NCBIfam" id="TIGR01972">
    <property type="entry name" value="NDH_I_M"/>
    <property type="match status" value="1"/>
</dbReference>
<dbReference type="PANTHER" id="PTHR43507">
    <property type="entry name" value="NADH-UBIQUINONE OXIDOREDUCTASE CHAIN 4"/>
    <property type="match status" value="1"/>
</dbReference>
<keyword evidence="5 7" id="KW-1133">Transmembrane helix</keyword>
<gene>
    <name evidence="9" type="primary">nad4</name>
</gene>
<evidence type="ECO:0000256" key="7">
    <source>
        <dbReference type="RuleBase" id="RU003297"/>
    </source>
</evidence>
<feature type="transmembrane region" description="Helical" evidence="7">
    <location>
        <begin position="332"/>
        <end position="353"/>
    </location>
</feature>
<evidence type="ECO:0000256" key="2">
    <source>
        <dbReference type="ARBA" id="ARBA00004141"/>
    </source>
</evidence>
<dbReference type="EMBL" id="MK993562">
    <property type="protein sequence ID" value="QFZ98740.1"/>
    <property type="molecule type" value="Genomic_DNA"/>
</dbReference>
<organism evidence="9">
    <name type="scientific">Macrolepiota fuliginosa</name>
    <dbReference type="NCBI Taxonomy" id="201230"/>
    <lineage>
        <taxon>Eukaryota</taxon>
        <taxon>Fungi</taxon>
        <taxon>Dikarya</taxon>
        <taxon>Basidiomycota</taxon>
        <taxon>Agaricomycotina</taxon>
        <taxon>Agaricomycetes</taxon>
        <taxon>Agaricomycetidae</taxon>
        <taxon>Agaricales</taxon>
        <taxon>Agaricineae</taxon>
        <taxon>Agaricaceae</taxon>
        <taxon>Macrolepiota</taxon>
    </lineage>
</organism>
<keyword evidence="7" id="KW-0520">NAD</keyword>
<dbReference type="GO" id="GO:0031966">
    <property type="term" value="C:mitochondrial membrane"/>
    <property type="evidence" value="ECO:0007669"/>
    <property type="project" value="UniProtKB-SubCell"/>
</dbReference>
<dbReference type="GeneID" id="42438030"/>
<comment type="function">
    <text evidence="1">Core subunit of the mitochondrial membrane respiratory chain NADH dehydrogenase (Complex I) that is believed to belong to the minimal assembly required for catalysis. Complex I functions in the transfer of electrons from NADH to the respiratory chain. The immediate electron acceptor for the enzyme is believed to be ubiquinone.</text>
</comment>
<dbReference type="InterPro" id="IPR010227">
    <property type="entry name" value="NADH_Q_OxRdtase_chainM/4"/>
</dbReference>
<feature type="transmembrane region" description="Helical" evidence="7">
    <location>
        <begin position="32"/>
        <end position="51"/>
    </location>
</feature>
<keyword evidence="6 7" id="KW-0472">Membrane</keyword>
<proteinExistence type="inferred from homology"/>
<comment type="function">
    <text evidence="7">Core subunit of the mitochondrial membrane respiratory chain NADH dehydrogenase (Complex I) which catalyzes electron transfer from NADH through the respiratory chain, using ubiquinone as an electron acceptor. Essential for the catalytic activity and assembly of complex I.</text>
</comment>
<dbReference type="GO" id="GO:0042773">
    <property type="term" value="P:ATP synthesis coupled electron transport"/>
    <property type="evidence" value="ECO:0007669"/>
    <property type="project" value="InterPro"/>
</dbReference>
<feature type="transmembrane region" description="Helical" evidence="7">
    <location>
        <begin position="359"/>
        <end position="382"/>
    </location>
</feature>
<reference evidence="9" key="1">
    <citation type="submission" date="2019-05" db="EMBL/GenBank/DDBJ databases">
        <title>The first complete mitochondrial genome of the genus Macrolepiota (Macrolepiota dolichaula) by next-generation sequencing and its phylogenetic implications.</title>
        <authorList>
            <person name="Li Q."/>
            <person name="Chen C."/>
            <person name="Huang W."/>
            <person name="Jin X."/>
        </authorList>
    </citation>
    <scope>NUCLEOTIDE SEQUENCE</scope>
    <source>
        <strain evidence="9">SLZ21</strain>
    </source>
</reference>
<feature type="transmembrane region" description="Helical" evidence="7">
    <location>
        <begin position="198"/>
        <end position="220"/>
    </location>
</feature>
<feature type="transmembrane region" description="Helical" evidence="7">
    <location>
        <begin position="240"/>
        <end position="262"/>
    </location>
</feature>
<dbReference type="Pfam" id="PF00361">
    <property type="entry name" value="Proton_antipo_M"/>
    <property type="match status" value="1"/>
</dbReference>
<dbReference type="GO" id="GO:0003954">
    <property type="term" value="F:NADH dehydrogenase activity"/>
    <property type="evidence" value="ECO:0007669"/>
    <property type="project" value="TreeGrafter"/>
</dbReference>
<feature type="transmembrane region" description="Helical" evidence="7">
    <location>
        <begin position="6"/>
        <end position="23"/>
    </location>
</feature>
<dbReference type="GO" id="GO:0015990">
    <property type="term" value="P:electron transport coupled proton transport"/>
    <property type="evidence" value="ECO:0007669"/>
    <property type="project" value="TreeGrafter"/>
</dbReference>
<dbReference type="GO" id="GO:0048039">
    <property type="term" value="F:ubiquinone binding"/>
    <property type="evidence" value="ECO:0007669"/>
    <property type="project" value="TreeGrafter"/>
</dbReference>
<evidence type="ECO:0000256" key="1">
    <source>
        <dbReference type="ARBA" id="ARBA00003257"/>
    </source>
</evidence>
<geneLocation type="mitochondrion" evidence="9"/>
<feature type="transmembrane region" description="Helical" evidence="7">
    <location>
        <begin position="274"/>
        <end position="294"/>
    </location>
</feature>
<name>A0A5Q0N332_9AGAR</name>
<keyword evidence="4 7" id="KW-0812">Transmembrane</keyword>
<dbReference type="InterPro" id="IPR003918">
    <property type="entry name" value="NADH_UbQ_OxRdtase"/>
</dbReference>
<feature type="transmembrane region" description="Helical" evidence="7">
    <location>
        <begin position="114"/>
        <end position="131"/>
    </location>
</feature>
<feature type="transmembrane region" description="Helical" evidence="7">
    <location>
        <begin position="167"/>
        <end position="186"/>
    </location>
</feature>
<dbReference type="AlphaFoldDB" id="A0A5Q0N332"/>
<keyword evidence="7" id="KW-0249">Electron transport</keyword>
<dbReference type="PANTHER" id="PTHR43507:SF1">
    <property type="entry name" value="NADH-UBIQUINONE OXIDOREDUCTASE CHAIN 4"/>
    <property type="match status" value="1"/>
</dbReference>
<evidence type="ECO:0000256" key="5">
    <source>
        <dbReference type="ARBA" id="ARBA00022989"/>
    </source>
</evidence>
<dbReference type="GO" id="GO:0008137">
    <property type="term" value="F:NADH dehydrogenase (ubiquinone) activity"/>
    <property type="evidence" value="ECO:0007669"/>
    <property type="project" value="UniProtKB-UniRule"/>
</dbReference>
<keyword evidence="7 9" id="KW-0496">Mitochondrion</keyword>
<dbReference type="RefSeq" id="YP_009710791.1">
    <property type="nucleotide sequence ID" value="NC_045202.1"/>
</dbReference>
<feature type="domain" description="NADH:quinone oxidoreductase/Mrp antiporter transmembrane" evidence="8">
    <location>
        <begin position="161"/>
        <end position="443"/>
    </location>
</feature>
<dbReference type="PRINTS" id="PR01437">
    <property type="entry name" value="NUOXDRDTASE4"/>
</dbReference>
<evidence type="ECO:0000256" key="4">
    <source>
        <dbReference type="ARBA" id="ARBA00022692"/>
    </source>
</evidence>
<keyword evidence="7" id="KW-0813">Transport</keyword>
<feature type="transmembrane region" description="Helical" evidence="7">
    <location>
        <begin position="431"/>
        <end position="459"/>
    </location>
</feature>
<dbReference type="EC" id="7.1.1.2" evidence="7"/>
<evidence type="ECO:0000259" key="8">
    <source>
        <dbReference type="Pfam" id="PF00361"/>
    </source>
</evidence>
<keyword evidence="7" id="KW-0830">Ubiquinone</keyword>
<feature type="transmembrane region" description="Helical" evidence="7">
    <location>
        <begin position="143"/>
        <end position="161"/>
    </location>
</feature>
<feature type="transmembrane region" description="Helical" evidence="7">
    <location>
        <begin position="306"/>
        <end position="325"/>
    </location>
</feature>
<comment type="catalytic activity">
    <reaction evidence="7">
        <text>a ubiquinone + NADH + 5 H(+)(in) = a ubiquinol + NAD(+) + 4 H(+)(out)</text>
        <dbReference type="Rhea" id="RHEA:29091"/>
        <dbReference type="Rhea" id="RHEA-COMP:9565"/>
        <dbReference type="Rhea" id="RHEA-COMP:9566"/>
        <dbReference type="ChEBI" id="CHEBI:15378"/>
        <dbReference type="ChEBI" id="CHEBI:16389"/>
        <dbReference type="ChEBI" id="CHEBI:17976"/>
        <dbReference type="ChEBI" id="CHEBI:57540"/>
        <dbReference type="ChEBI" id="CHEBI:57945"/>
        <dbReference type="EC" id="7.1.1.2"/>
    </reaction>
</comment>
<keyword evidence="7" id="KW-0679">Respiratory chain</keyword>
<feature type="transmembrane region" description="Helical" evidence="7">
    <location>
        <begin position="402"/>
        <end position="425"/>
    </location>
</feature>
<comment type="similarity">
    <text evidence="3 7">Belongs to the complex I subunit 4 family.</text>
</comment>
<feature type="transmembrane region" description="Helical" evidence="7">
    <location>
        <begin position="482"/>
        <end position="503"/>
    </location>
</feature>
<evidence type="ECO:0000313" key="9">
    <source>
        <dbReference type="EMBL" id="QFZ98740.1"/>
    </source>
</evidence>
<protein>
    <recommendedName>
        <fullName evidence="7">NADH-ubiquinone oxidoreductase chain 4</fullName>
        <ecNumber evidence="7">7.1.1.2</ecNumber>
    </recommendedName>
</protein>
<evidence type="ECO:0000256" key="3">
    <source>
        <dbReference type="ARBA" id="ARBA00009025"/>
    </source>
</evidence>
<evidence type="ECO:0000256" key="6">
    <source>
        <dbReference type="ARBA" id="ARBA00023136"/>
    </source>
</evidence>